<name>A0A8H3J1T0_9LECA</name>
<sequence length="445" mass="49054">MPLPNGIPSKDADGDPDFKATFHILIIGAGLVGLGTAILLRKAGYKVTVLERDSEMREIGAGVQLPANHNKVLQEMGLLDKIVSQSIVPPAIKLHSYNTGAVLTTLALDPYVSENYGVPHLVIHRADLRRTLATEATSLGATIHLGVKITRENTSFAAARIVLDSGETIQGDLLIGADGEHSICREALLQRASPPRPIGRLSNRIVIDAAEACKDPLVRDLVEPPDIHTWLGPGCQALCYLMHGAVNIVMNRPMGADEEIFYGPRPVDIEELRRVFEGWDPRIRALLEMAEGFMKWISVETERLEEWVHEGGRFVLVGDAAHATQPYLGQGAAIGLESASTLSHLLSRAPSPTSIPSLLRLYNSLRRDRTAHVIRASKKMGDIWHMASGPLQEERDRVLREELPSAGWPNMLGDPFFQGWLWGFDAREEAERAWRGWVEGKERGE</sequence>
<evidence type="ECO:0000313" key="8">
    <source>
        <dbReference type="EMBL" id="CAF9939059.1"/>
    </source>
</evidence>
<evidence type="ECO:0000256" key="3">
    <source>
        <dbReference type="ARBA" id="ARBA00022827"/>
    </source>
</evidence>
<accession>A0A8H3J1T0</accession>
<dbReference type="Proteomes" id="UP000664521">
    <property type="component" value="Unassembled WGS sequence"/>
</dbReference>
<keyword evidence="2" id="KW-0285">Flavoprotein</keyword>
<evidence type="ECO:0000256" key="5">
    <source>
        <dbReference type="ARBA" id="ARBA00023033"/>
    </source>
</evidence>
<dbReference type="PRINTS" id="PR00420">
    <property type="entry name" value="RNGMNOXGNASE"/>
</dbReference>
<evidence type="ECO:0000256" key="1">
    <source>
        <dbReference type="ARBA" id="ARBA00007992"/>
    </source>
</evidence>
<dbReference type="PANTHER" id="PTHR13789:SF147">
    <property type="entry name" value="PUTATIVE (AFU_ORTHOLOGUE AFUA_2G01950)-RELATED"/>
    <property type="match status" value="1"/>
</dbReference>
<dbReference type="SUPFAM" id="SSF51905">
    <property type="entry name" value="FAD/NAD(P)-binding domain"/>
    <property type="match status" value="1"/>
</dbReference>
<keyword evidence="6" id="KW-0472">Membrane</keyword>
<proteinExistence type="inferred from homology"/>
<keyword evidence="6" id="KW-0812">Transmembrane</keyword>
<comment type="similarity">
    <text evidence="1">Belongs to the paxM FAD-dependent monooxygenase family.</text>
</comment>
<evidence type="ECO:0000256" key="6">
    <source>
        <dbReference type="SAM" id="Phobius"/>
    </source>
</evidence>
<dbReference type="InterPro" id="IPR050493">
    <property type="entry name" value="FAD-dep_Monooxygenase_BioMet"/>
</dbReference>
<keyword evidence="3" id="KW-0274">FAD</keyword>
<dbReference type="EMBL" id="CAJPDS010000124">
    <property type="protein sequence ID" value="CAF9939059.1"/>
    <property type="molecule type" value="Genomic_DNA"/>
</dbReference>
<dbReference type="InterPro" id="IPR036188">
    <property type="entry name" value="FAD/NAD-bd_sf"/>
</dbReference>
<organism evidence="8 9">
    <name type="scientific">Heterodermia speciosa</name>
    <dbReference type="NCBI Taxonomy" id="116794"/>
    <lineage>
        <taxon>Eukaryota</taxon>
        <taxon>Fungi</taxon>
        <taxon>Dikarya</taxon>
        <taxon>Ascomycota</taxon>
        <taxon>Pezizomycotina</taxon>
        <taxon>Lecanoromycetes</taxon>
        <taxon>OSLEUM clade</taxon>
        <taxon>Lecanoromycetidae</taxon>
        <taxon>Caliciales</taxon>
        <taxon>Physciaceae</taxon>
        <taxon>Heterodermia</taxon>
    </lineage>
</organism>
<dbReference type="GO" id="GO:0071949">
    <property type="term" value="F:FAD binding"/>
    <property type="evidence" value="ECO:0007669"/>
    <property type="project" value="InterPro"/>
</dbReference>
<feature type="domain" description="FAD-binding" evidence="7">
    <location>
        <begin position="23"/>
        <end position="376"/>
    </location>
</feature>
<dbReference type="PANTHER" id="PTHR13789">
    <property type="entry name" value="MONOOXYGENASE"/>
    <property type="match status" value="1"/>
</dbReference>
<evidence type="ECO:0000259" key="7">
    <source>
        <dbReference type="Pfam" id="PF01494"/>
    </source>
</evidence>
<evidence type="ECO:0000313" key="9">
    <source>
        <dbReference type="Proteomes" id="UP000664521"/>
    </source>
</evidence>
<keyword evidence="4" id="KW-0560">Oxidoreductase</keyword>
<gene>
    <name evidence="8" type="ORF">HETSPECPRED_001468</name>
</gene>
<dbReference type="Pfam" id="PF01494">
    <property type="entry name" value="FAD_binding_3"/>
    <property type="match status" value="1"/>
</dbReference>
<keyword evidence="9" id="KW-1185">Reference proteome</keyword>
<dbReference type="GO" id="GO:0004497">
    <property type="term" value="F:monooxygenase activity"/>
    <property type="evidence" value="ECO:0007669"/>
    <property type="project" value="UniProtKB-KW"/>
</dbReference>
<protein>
    <recommendedName>
        <fullName evidence="7">FAD-binding domain-containing protein</fullName>
    </recommendedName>
</protein>
<dbReference type="SUPFAM" id="SSF54373">
    <property type="entry name" value="FAD-linked reductases, C-terminal domain"/>
    <property type="match status" value="1"/>
</dbReference>
<dbReference type="OrthoDB" id="16820at2759"/>
<evidence type="ECO:0000256" key="4">
    <source>
        <dbReference type="ARBA" id="ARBA00023002"/>
    </source>
</evidence>
<keyword evidence="6" id="KW-1133">Transmembrane helix</keyword>
<reference evidence="8" key="1">
    <citation type="submission" date="2021-03" db="EMBL/GenBank/DDBJ databases">
        <authorList>
            <person name="Tagirdzhanova G."/>
        </authorList>
    </citation>
    <scope>NUCLEOTIDE SEQUENCE</scope>
</reference>
<dbReference type="Gene3D" id="3.50.50.60">
    <property type="entry name" value="FAD/NAD(P)-binding domain"/>
    <property type="match status" value="1"/>
</dbReference>
<comment type="caution">
    <text evidence="8">The sequence shown here is derived from an EMBL/GenBank/DDBJ whole genome shotgun (WGS) entry which is preliminary data.</text>
</comment>
<keyword evidence="5" id="KW-0503">Monooxygenase</keyword>
<dbReference type="AlphaFoldDB" id="A0A8H3J1T0"/>
<evidence type="ECO:0000256" key="2">
    <source>
        <dbReference type="ARBA" id="ARBA00022630"/>
    </source>
</evidence>
<feature type="transmembrane region" description="Helical" evidence="6">
    <location>
        <begin position="20"/>
        <end position="40"/>
    </location>
</feature>
<dbReference type="InterPro" id="IPR002938">
    <property type="entry name" value="FAD-bd"/>
</dbReference>